<dbReference type="Proteomes" id="UP001062263">
    <property type="component" value="Chromosome"/>
</dbReference>
<feature type="transmembrane region" description="Helical" evidence="1">
    <location>
        <begin position="78"/>
        <end position="99"/>
    </location>
</feature>
<reference evidence="2" key="1">
    <citation type="submission" date="2022-06" db="EMBL/GenBank/DDBJ databases">
        <title>Akkermansia biwalacus sp. nov., an anaerobic mucin-degrading bacterium isolated from human intestine.</title>
        <authorList>
            <person name="Kobayashi Y."/>
            <person name="Inoue S."/>
            <person name="Kawahara T."/>
            <person name="Kohda N."/>
        </authorList>
    </citation>
    <scope>NUCLEOTIDE SEQUENCE</scope>
    <source>
        <strain evidence="2">WON2089</strain>
    </source>
</reference>
<evidence type="ECO:0008006" key="4">
    <source>
        <dbReference type="Google" id="ProtNLM"/>
    </source>
</evidence>
<feature type="transmembrane region" description="Helical" evidence="1">
    <location>
        <begin position="401"/>
        <end position="421"/>
    </location>
</feature>
<feature type="transmembrane region" description="Helical" evidence="1">
    <location>
        <begin position="219"/>
        <end position="238"/>
    </location>
</feature>
<gene>
    <name evidence="2" type="ORF">Abiwalacus_09330</name>
</gene>
<feature type="transmembrane region" description="Helical" evidence="1">
    <location>
        <begin position="186"/>
        <end position="207"/>
    </location>
</feature>
<feature type="transmembrane region" description="Helical" evidence="1">
    <location>
        <begin position="244"/>
        <end position="270"/>
    </location>
</feature>
<evidence type="ECO:0000313" key="3">
    <source>
        <dbReference type="Proteomes" id="UP001062263"/>
    </source>
</evidence>
<keyword evidence="3" id="KW-1185">Reference proteome</keyword>
<proteinExistence type="predicted"/>
<evidence type="ECO:0000256" key="1">
    <source>
        <dbReference type="SAM" id="Phobius"/>
    </source>
</evidence>
<organism evidence="2 3">
    <name type="scientific">Akkermansia biwaensis</name>
    <dbReference type="NCBI Taxonomy" id="2946555"/>
    <lineage>
        <taxon>Bacteria</taxon>
        <taxon>Pseudomonadati</taxon>
        <taxon>Verrucomicrobiota</taxon>
        <taxon>Verrucomicrobiia</taxon>
        <taxon>Verrucomicrobiales</taxon>
        <taxon>Akkermansiaceae</taxon>
        <taxon>Akkermansia</taxon>
    </lineage>
</organism>
<feature type="transmembrane region" description="Helical" evidence="1">
    <location>
        <begin position="349"/>
        <end position="365"/>
    </location>
</feature>
<keyword evidence="1" id="KW-1133">Transmembrane helix</keyword>
<feature type="transmembrane region" description="Helical" evidence="1">
    <location>
        <begin position="133"/>
        <end position="151"/>
    </location>
</feature>
<feature type="transmembrane region" description="Helical" evidence="1">
    <location>
        <begin position="324"/>
        <end position="342"/>
    </location>
</feature>
<keyword evidence="1" id="KW-0812">Transmembrane</keyword>
<sequence>MPPSSIDHSGPDGTFNTVLLERHTCAWLLLPVLAFMAGWMHWYISLPAAALLVWGIIKGARSSAPDRDGMPEQAPFPLFTRQSLCVLAAFIVVMIFSGWGGWVNQHPDHIVRNACLQELVSSPWPVVFPDGDVLIYNIGFWIIPALAGKLAGLDAARILLPLWGAWGFFLAWCWICVFSGRRSAVFALLLIMFGSLLNLQCWLSLDLFRLHYFGIAEQIMCSANASIPVILFFTWLAAGRMLPGWLLPLFSCMAFYSPLAAVGGLPLIVCEGIREWKAGRSGQAVWSVPAVLAAAIPGICFLIYYGHVNAPSSRMGLRPFYTGWGDFLLIGTSFLTYALFCWRDFRRNPLFLCTLATGLLLPFLYVNGDVNDLLCKGSVPVMGCLLAFLARTYALHPSLRLWIWILLLLGLAPRFNLPYYFSAPEPMRLHLKNLPAPDGWTARELRKLILAEHACVQDGWKGTMYHPGHRWHPYYSGSPGWWYRLVFR</sequence>
<evidence type="ECO:0000313" key="2">
    <source>
        <dbReference type="EMBL" id="BDL43359.1"/>
    </source>
</evidence>
<feature type="transmembrane region" description="Helical" evidence="1">
    <location>
        <begin position="282"/>
        <end position="304"/>
    </location>
</feature>
<keyword evidence="1" id="KW-0472">Membrane</keyword>
<name>A0ABN6QI79_9BACT</name>
<dbReference type="EMBL" id="AP025943">
    <property type="protein sequence ID" value="BDL43359.1"/>
    <property type="molecule type" value="Genomic_DNA"/>
</dbReference>
<feature type="transmembrane region" description="Helical" evidence="1">
    <location>
        <begin position="39"/>
        <end position="57"/>
    </location>
</feature>
<dbReference type="RefSeq" id="WP_215435485.1">
    <property type="nucleotide sequence ID" value="NZ_AP025943.1"/>
</dbReference>
<protein>
    <recommendedName>
        <fullName evidence="4">Glycosyltransferase RgtA/B/C/D-like domain-containing protein</fullName>
    </recommendedName>
</protein>
<accession>A0ABN6QI79</accession>
<feature type="transmembrane region" description="Helical" evidence="1">
    <location>
        <begin position="158"/>
        <end position="180"/>
    </location>
</feature>